<dbReference type="PANTHER" id="PTHR22916">
    <property type="entry name" value="GLYCOSYLTRANSFERASE"/>
    <property type="match status" value="1"/>
</dbReference>
<feature type="domain" description="Glycosyltransferase 2-like" evidence="1">
    <location>
        <begin position="5"/>
        <end position="134"/>
    </location>
</feature>
<gene>
    <name evidence="2" type="ORF">ONS98_01435</name>
</gene>
<reference evidence="2" key="1">
    <citation type="submission" date="2022-11" db="EMBL/GenBank/DDBJ databases">
        <title>Genomic repertoires linked with pathogenic potency of arthritogenic Prevotella copri isolated from the gut of rheumatoid arthritis patients.</title>
        <authorList>
            <person name="Nii T."/>
            <person name="Maeda Y."/>
            <person name="Motooka D."/>
            <person name="Naito M."/>
            <person name="Matsumoto Y."/>
            <person name="Ogawa T."/>
            <person name="Oguro-Igashira E."/>
            <person name="Kishikawa T."/>
            <person name="Yamashita M."/>
            <person name="Koizumi S."/>
            <person name="Kurakawa T."/>
            <person name="Okumura R."/>
            <person name="Kayama H."/>
            <person name="Murakami M."/>
            <person name="Sakaguchi T."/>
            <person name="Das B."/>
            <person name="Nakamura S."/>
            <person name="Okada Y."/>
            <person name="Kumanogoh A."/>
            <person name="Takeda K."/>
        </authorList>
    </citation>
    <scope>NUCLEOTIDE SEQUENCE</scope>
    <source>
        <strain evidence="2">RA-N001-16</strain>
    </source>
</reference>
<name>A0AAW5UW57_9BACT</name>
<dbReference type="Pfam" id="PF00535">
    <property type="entry name" value="Glycos_transf_2"/>
    <property type="match status" value="1"/>
</dbReference>
<organism evidence="2 3">
    <name type="scientific">Segatella copri</name>
    <dbReference type="NCBI Taxonomy" id="165179"/>
    <lineage>
        <taxon>Bacteria</taxon>
        <taxon>Pseudomonadati</taxon>
        <taxon>Bacteroidota</taxon>
        <taxon>Bacteroidia</taxon>
        <taxon>Bacteroidales</taxon>
        <taxon>Prevotellaceae</taxon>
        <taxon>Segatella</taxon>
    </lineage>
</organism>
<dbReference type="CDD" id="cd00761">
    <property type="entry name" value="Glyco_tranf_GTA_type"/>
    <property type="match status" value="1"/>
</dbReference>
<dbReference type="Gene3D" id="3.90.550.10">
    <property type="entry name" value="Spore Coat Polysaccharide Biosynthesis Protein SpsA, Chain A"/>
    <property type="match status" value="1"/>
</dbReference>
<dbReference type="EMBL" id="JAPDUM010000001">
    <property type="protein sequence ID" value="MCW4163907.1"/>
    <property type="molecule type" value="Genomic_DNA"/>
</dbReference>
<sequence length="333" mass="38788">MKKVSIVTPVYKVEKYIGDCIQSVINQTYPSIELVLVDDCGGDKSVDIINDFISSTHKDGLEIKLIHHEHNQGVAAARSHAMQTAKGDYIFCLDSDDMLKPECIDYLVKRMEETDADFVVCDHYSDKENEGLGGHLCSPVDVLEGNGACIHALAECWFNVAPWCKLLKRSFIEQNQLYFCDGILNEDAPWTFQLCLNASKIAFLAEELYYYRYNGHSIMSDSKKRLINESNMIALQIFHDEIVKRPDLWENKDIYILFMRQIVIYYTMTAKQFGFWFYMKRFSGIKHLKYESSWFEKSDIPTSYKIWNKSFRSPKIISGIFTYFLIWIQQLKH</sequence>
<dbReference type="RefSeq" id="WP_264910786.1">
    <property type="nucleotide sequence ID" value="NZ_JAPDUL010000001.1"/>
</dbReference>
<proteinExistence type="predicted"/>
<protein>
    <submittedName>
        <fullName evidence="2">Glycosyltransferase family 2 protein</fullName>
    </submittedName>
</protein>
<accession>A0AAW5UW57</accession>
<dbReference type="PANTHER" id="PTHR22916:SF3">
    <property type="entry name" value="UDP-GLCNAC:BETAGAL BETA-1,3-N-ACETYLGLUCOSAMINYLTRANSFERASE-LIKE PROTEIN 1"/>
    <property type="match status" value="1"/>
</dbReference>
<evidence type="ECO:0000313" key="2">
    <source>
        <dbReference type="EMBL" id="MCW4163907.1"/>
    </source>
</evidence>
<dbReference type="AlphaFoldDB" id="A0AAW5UW57"/>
<dbReference type="SUPFAM" id="SSF53448">
    <property type="entry name" value="Nucleotide-diphospho-sugar transferases"/>
    <property type="match status" value="1"/>
</dbReference>
<dbReference type="InterPro" id="IPR029044">
    <property type="entry name" value="Nucleotide-diphossugar_trans"/>
</dbReference>
<evidence type="ECO:0000259" key="1">
    <source>
        <dbReference type="Pfam" id="PF00535"/>
    </source>
</evidence>
<evidence type="ECO:0000313" key="3">
    <source>
        <dbReference type="Proteomes" id="UP001209476"/>
    </source>
</evidence>
<comment type="caution">
    <text evidence="2">The sequence shown here is derived from an EMBL/GenBank/DDBJ whole genome shotgun (WGS) entry which is preliminary data.</text>
</comment>
<dbReference type="GO" id="GO:0016758">
    <property type="term" value="F:hexosyltransferase activity"/>
    <property type="evidence" value="ECO:0007669"/>
    <property type="project" value="UniProtKB-ARBA"/>
</dbReference>
<dbReference type="InterPro" id="IPR001173">
    <property type="entry name" value="Glyco_trans_2-like"/>
</dbReference>
<dbReference type="Proteomes" id="UP001209476">
    <property type="component" value="Unassembled WGS sequence"/>
</dbReference>